<dbReference type="EC" id="1.1.1.169" evidence="3 10"/>
<dbReference type="SUPFAM" id="SSF51735">
    <property type="entry name" value="NAD(P)-binding Rossmann-fold domains"/>
    <property type="match status" value="1"/>
</dbReference>
<feature type="domain" description="Ketopantoate reductase C-terminal" evidence="12">
    <location>
        <begin position="188"/>
        <end position="320"/>
    </location>
</feature>
<reference evidence="13 14" key="1">
    <citation type="submission" date="2020-08" db="EMBL/GenBank/DDBJ databases">
        <title>Dyella sp. G9 isolated from forest soil.</title>
        <authorList>
            <person name="Fu J."/>
            <person name="Qiu L."/>
        </authorList>
    </citation>
    <scope>NUCLEOTIDE SEQUENCE [LARGE SCALE GENOMIC DNA]</scope>
    <source>
        <strain evidence="13 14">G9</strain>
    </source>
</reference>
<evidence type="ECO:0000256" key="3">
    <source>
        <dbReference type="ARBA" id="ARBA00013014"/>
    </source>
</evidence>
<evidence type="ECO:0000256" key="9">
    <source>
        <dbReference type="ARBA" id="ARBA00048793"/>
    </source>
</evidence>
<comment type="similarity">
    <text evidence="2 10">Belongs to the ketopantoate reductase family.</text>
</comment>
<dbReference type="UniPathway" id="UPA00028">
    <property type="reaction ID" value="UER00004"/>
</dbReference>
<evidence type="ECO:0000259" key="12">
    <source>
        <dbReference type="Pfam" id="PF08546"/>
    </source>
</evidence>
<feature type="domain" description="Ketopantoate reductase N-terminal" evidence="11">
    <location>
        <begin position="9"/>
        <end position="158"/>
    </location>
</feature>
<evidence type="ECO:0000256" key="7">
    <source>
        <dbReference type="ARBA" id="ARBA00023002"/>
    </source>
</evidence>
<dbReference type="AlphaFoldDB" id="A0A7G8PZF6"/>
<comment type="pathway">
    <text evidence="1 10">Cofactor biosynthesis; (R)-pantothenate biosynthesis; (R)-pantoate from 3-methyl-2-oxobutanoate: step 2/2.</text>
</comment>
<evidence type="ECO:0000313" key="13">
    <source>
        <dbReference type="EMBL" id="QNJ99913.1"/>
    </source>
</evidence>
<keyword evidence="5 10" id="KW-0566">Pantothenate biosynthesis</keyword>
<comment type="catalytic activity">
    <reaction evidence="9 10">
        <text>(R)-pantoate + NADP(+) = 2-dehydropantoate + NADPH + H(+)</text>
        <dbReference type="Rhea" id="RHEA:16233"/>
        <dbReference type="ChEBI" id="CHEBI:11561"/>
        <dbReference type="ChEBI" id="CHEBI:15378"/>
        <dbReference type="ChEBI" id="CHEBI:15980"/>
        <dbReference type="ChEBI" id="CHEBI:57783"/>
        <dbReference type="ChEBI" id="CHEBI:58349"/>
        <dbReference type="EC" id="1.1.1.169"/>
    </reaction>
</comment>
<dbReference type="RefSeq" id="WP_187055403.1">
    <property type="nucleotide sequence ID" value="NZ_CP060412.1"/>
</dbReference>
<evidence type="ECO:0000256" key="8">
    <source>
        <dbReference type="ARBA" id="ARBA00032024"/>
    </source>
</evidence>
<dbReference type="GO" id="GO:0015940">
    <property type="term" value="P:pantothenate biosynthetic process"/>
    <property type="evidence" value="ECO:0007669"/>
    <property type="project" value="UniProtKB-UniPathway"/>
</dbReference>
<dbReference type="InterPro" id="IPR008927">
    <property type="entry name" value="6-PGluconate_DH-like_C_sf"/>
</dbReference>
<dbReference type="InterPro" id="IPR036291">
    <property type="entry name" value="NAD(P)-bd_dom_sf"/>
</dbReference>
<proteinExistence type="inferred from homology"/>
<dbReference type="Gene3D" id="1.10.1040.10">
    <property type="entry name" value="N-(1-d-carboxylethyl)-l-norvaline Dehydrogenase, domain 2"/>
    <property type="match status" value="1"/>
</dbReference>
<organism evidence="13 14">
    <name type="scientific">Dyella telluris</name>
    <dbReference type="NCBI Taxonomy" id="2763498"/>
    <lineage>
        <taxon>Bacteria</taxon>
        <taxon>Pseudomonadati</taxon>
        <taxon>Pseudomonadota</taxon>
        <taxon>Gammaproteobacteria</taxon>
        <taxon>Lysobacterales</taxon>
        <taxon>Rhodanobacteraceae</taxon>
        <taxon>Dyella</taxon>
    </lineage>
</organism>
<protein>
    <recommendedName>
        <fullName evidence="4 10">2-dehydropantoate 2-reductase</fullName>
        <ecNumber evidence="3 10">1.1.1.169</ecNumber>
    </recommendedName>
    <alternativeName>
        <fullName evidence="8 10">Ketopantoate reductase</fullName>
    </alternativeName>
</protein>
<dbReference type="InterPro" id="IPR013332">
    <property type="entry name" value="KPR_N"/>
</dbReference>
<keyword evidence="14" id="KW-1185">Reference proteome</keyword>
<dbReference type="GO" id="GO:0050661">
    <property type="term" value="F:NADP binding"/>
    <property type="evidence" value="ECO:0007669"/>
    <property type="project" value="TreeGrafter"/>
</dbReference>
<gene>
    <name evidence="13" type="ORF">H8F01_12260</name>
</gene>
<evidence type="ECO:0000256" key="1">
    <source>
        <dbReference type="ARBA" id="ARBA00004994"/>
    </source>
</evidence>
<dbReference type="InterPro" id="IPR013752">
    <property type="entry name" value="KPA_reductase"/>
</dbReference>
<accession>A0A7G8PZF6</accession>
<evidence type="ECO:0000256" key="2">
    <source>
        <dbReference type="ARBA" id="ARBA00007870"/>
    </source>
</evidence>
<dbReference type="PANTHER" id="PTHR43765">
    <property type="entry name" value="2-DEHYDROPANTOATE 2-REDUCTASE-RELATED"/>
    <property type="match status" value="1"/>
</dbReference>
<sequence>MSVHALPRIAIYGAGSVGGYLAARLHEHARITCIGRRRVIDAWRIHGGLDWSDLRGGHEHVATRDVELQVDPFAAAKAHLVLVTVKSAATETVAQELAGIIAPGVPVVSFQNGLHNAAILRDALPGHPVLAGMVPFNVLQRIPGDFHQGSGGELMVEAHDSLAAFFPVFEASGLPLMARPDMPAVLAAKLLLNLNNAINALANVPLKDELSQRDWRRCLALAQREALAVFAAAQVQPAKLTPLRPQWLPRVLEMPDSWFRRLASRLLAIDPVARSSMWEDLERGRPTEVDAINGEVVRIAARHGVTAPVNARLVALIHEAEQARRTWSAQALLAELHGVQVPTAA</sequence>
<evidence type="ECO:0000256" key="6">
    <source>
        <dbReference type="ARBA" id="ARBA00022857"/>
    </source>
</evidence>
<dbReference type="InterPro" id="IPR050838">
    <property type="entry name" value="Ketopantoate_reductase"/>
</dbReference>
<evidence type="ECO:0000313" key="14">
    <source>
        <dbReference type="Proteomes" id="UP000515873"/>
    </source>
</evidence>
<dbReference type="NCBIfam" id="TIGR00745">
    <property type="entry name" value="apbA_panE"/>
    <property type="match status" value="1"/>
</dbReference>
<dbReference type="Gene3D" id="3.40.50.720">
    <property type="entry name" value="NAD(P)-binding Rossmann-like Domain"/>
    <property type="match status" value="1"/>
</dbReference>
<dbReference type="Pfam" id="PF02558">
    <property type="entry name" value="ApbA"/>
    <property type="match status" value="1"/>
</dbReference>
<evidence type="ECO:0000256" key="5">
    <source>
        <dbReference type="ARBA" id="ARBA00022655"/>
    </source>
</evidence>
<dbReference type="NCBIfam" id="NF006083">
    <property type="entry name" value="PRK08229.1"/>
    <property type="match status" value="1"/>
</dbReference>
<keyword evidence="7 10" id="KW-0560">Oxidoreductase</keyword>
<keyword evidence="6 10" id="KW-0521">NADP</keyword>
<dbReference type="Pfam" id="PF08546">
    <property type="entry name" value="ApbA_C"/>
    <property type="match status" value="1"/>
</dbReference>
<dbReference type="InterPro" id="IPR013328">
    <property type="entry name" value="6PGD_dom2"/>
</dbReference>
<dbReference type="InterPro" id="IPR003710">
    <property type="entry name" value="ApbA"/>
</dbReference>
<dbReference type="PANTHER" id="PTHR43765:SF2">
    <property type="entry name" value="2-DEHYDROPANTOATE 2-REDUCTASE"/>
    <property type="match status" value="1"/>
</dbReference>
<dbReference type="GO" id="GO:0008677">
    <property type="term" value="F:2-dehydropantoate 2-reductase activity"/>
    <property type="evidence" value="ECO:0007669"/>
    <property type="project" value="UniProtKB-EC"/>
</dbReference>
<dbReference type="EMBL" id="CP060412">
    <property type="protein sequence ID" value="QNJ99913.1"/>
    <property type="molecule type" value="Genomic_DNA"/>
</dbReference>
<name>A0A7G8PZF6_9GAMM</name>
<evidence type="ECO:0000259" key="11">
    <source>
        <dbReference type="Pfam" id="PF02558"/>
    </source>
</evidence>
<comment type="function">
    <text evidence="10">Catalyzes the NADPH-dependent reduction of ketopantoate into pantoic acid.</text>
</comment>
<dbReference type="GO" id="GO:0005737">
    <property type="term" value="C:cytoplasm"/>
    <property type="evidence" value="ECO:0007669"/>
    <property type="project" value="TreeGrafter"/>
</dbReference>
<dbReference type="Proteomes" id="UP000515873">
    <property type="component" value="Chromosome"/>
</dbReference>
<dbReference type="SUPFAM" id="SSF48179">
    <property type="entry name" value="6-phosphogluconate dehydrogenase C-terminal domain-like"/>
    <property type="match status" value="1"/>
</dbReference>
<dbReference type="KEGG" id="dtl:H8F01_12260"/>
<evidence type="ECO:0000256" key="10">
    <source>
        <dbReference type="RuleBase" id="RU362068"/>
    </source>
</evidence>
<evidence type="ECO:0000256" key="4">
    <source>
        <dbReference type="ARBA" id="ARBA00019465"/>
    </source>
</evidence>